<protein>
    <recommendedName>
        <fullName evidence="2">Endonuclease/exonuclease/phosphatase domain-containing protein</fullName>
    </recommendedName>
</protein>
<evidence type="ECO:0000313" key="4">
    <source>
        <dbReference type="Proteomes" id="UP000094828"/>
    </source>
</evidence>
<dbReference type="Proteomes" id="UP000094828">
    <property type="component" value="Unassembled WGS sequence"/>
</dbReference>
<evidence type="ECO:0000259" key="2">
    <source>
        <dbReference type="Pfam" id="PF03372"/>
    </source>
</evidence>
<dbReference type="GO" id="GO:0003824">
    <property type="term" value="F:catalytic activity"/>
    <property type="evidence" value="ECO:0007669"/>
    <property type="project" value="InterPro"/>
</dbReference>
<dbReference type="Gene3D" id="3.60.10.10">
    <property type="entry name" value="Endonuclease/exonuclease/phosphatase"/>
    <property type="match status" value="1"/>
</dbReference>
<dbReference type="OrthoDB" id="155529at2"/>
<feature type="transmembrane region" description="Helical" evidence="1">
    <location>
        <begin position="20"/>
        <end position="39"/>
    </location>
</feature>
<dbReference type="AlphaFoldDB" id="A0A1C3EC15"/>
<dbReference type="EMBL" id="LYDR01000103">
    <property type="protein sequence ID" value="ODA30740.1"/>
    <property type="molecule type" value="Genomic_DNA"/>
</dbReference>
<evidence type="ECO:0000313" key="3">
    <source>
        <dbReference type="EMBL" id="ODA30740.1"/>
    </source>
</evidence>
<keyword evidence="1" id="KW-0812">Transmembrane</keyword>
<dbReference type="InterPro" id="IPR036691">
    <property type="entry name" value="Endo/exonu/phosph_ase_sf"/>
</dbReference>
<gene>
    <name evidence="3" type="ORF">A6X21_05510</name>
</gene>
<comment type="caution">
    <text evidence="3">The sequence shown here is derived from an EMBL/GenBank/DDBJ whole genome shotgun (WGS) entry which is preliminary data.</text>
</comment>
<dbReference type="Pfam" id="PF03372">
    <property type="entry name" value="Exo_endo_phos"/>
    <property type="match status" value="1"/>
</dbReference>
<reference evidence="3 4" key="1">
    <citation type="submission" date="2016-05" db="EMBL/GenBank/DDBJ databases">
        <title>Genomic and physiological characterization of Planctopirus sp. isolated from fresh water lake.</title>
        <authorList>
            <person name="Subhash Y."/>
            <person name="Ramana C."/>
        </authorList>
    </citation>
    <scope>NUCLEOTIDE SEQUENCE [LARGE SCALE GENOMIC DNA]</scope>
    <source>
        <strain evidence="3 4">JC280</strain>
    </source>
</reference>
<name>A0A1C3EC15_9PLAN</name>
<sequence length="305" mass="33260">MGIKPLLTGLPTRSSRSVGVTLAILLPWFLLVALLIYWGSDRVPADLHQPVAIFPPPAHREVSPPAVDRSPGDANGQPVRFEVATFNLHRGKGGDQPAKIDGFRQLLNGCDIIALQEDVLVNGKTFSRQLGASMGLWAMEFPTELQWGQANGGNGLLLSHPPGQIATIPLPNAKGKAFRQIALIPVSMGEVRLTVLATHLDSTTDRPAQWPILIELWKSLAPPCILLGDLNTRPEDPLMKPLLAVEGTEDPLEIVARRNGSTQAAHIDWILTRGLKTISAEVIPTELSDHPVVRARLEWPEEPKR</sequence>
<organism evidence="3 4">
    <name type="scientific">Planctopirus hydrillae</name>
    <dbReference type="NCBI Taxonomy" id="1841610"/>
    <lineage>
        <taxon>Bacteria</taxon>
        <taxon>Pseudomonadati</taxon>
        <taxon>Planctomycetota</taxon>
        <taxon>Planctomycetia</taxon>
        <taxon>Planctomycetales</taxon>
        <taxon>Planctomycetaceae</taxon>
        <taxon>Planctopirus</taxon>
    </lineage>
</organism>
<keyword evidence="1" id="KW-1133">Transmembrane helix</keyword>
<evidence type="ECO:0000256" key="1">
    <source>
        <dbReference type="SAM" id="Phobius"/>
    </source>
</evidence>
<dbReference type="STRING" id="1841610.A6X21_05510"/>
<feature type="domain" description="Endonuclease/exonuclease/phosphatase" evidence="2">
    <location>
        <begin position="84"/>
        <end position="290"/>
    </location>
</feature>
<dbReference type="InterPro" id="IPR005135">
    <property type="entry name" value="Endo/exonuclease/phosphatase"/>
</dbReference>
<accession>A0A1C3EC15</accession>
<keyword evidence="4" id="KW-1185">Reference proteome</keyword>
<proteinExistence type="predicted"/>
<dbReference type="RefSeq" id="WP_068848259.1">
    <property type="nucleotide sequence ID" value="NZ_LYDR01000103.1"/>
</dbReference>
<keyword evidence="1" id="KW-0472">Membrane</keyword>
<dbReference type="SUPFAM" id="SSF56219">
    <property type="entry name" value="DNase I-like"/>
    <property type="match status" value="1"/>
</dbReference>